<evidence type="ECO:0000256" key="1">
    <source>
        <dbReference type="SAM" id="MobiDB-lite"/>
    </source>
</evidence>
<dbReference type="EMBL" id="BMAU01021280">
    <property type="protein sequence ID" value="GFY08459.1"/>
    <property type="molecule type" value="Genomic_DNA"/>
</dbReference>
<feature type="compositionally biased region" description="Basic and acidic residues" evidence="1">
    <location>
        <begin position="1"/>
        <end position="13"/>
    </location>
</feature>
<organism evidence="2 3">
    <name type="scientific">Trichonephila clavipes</name>
    <name type="common">Golden silk orbweaver</name>
    <name type="synonym">Nephila clavipes</name>
    <dbReference type="NCBI Taxonomy" id="2585209"/>
    <lineage>
        <taxon>Eukaryota</taxon>
        <taxon>Metazoa</taxon>
        <taxon>Ecdysozoa</taxon>
        <taxon>Arthropoda</taxon>
        <taxon>Chelicerata</taxon>
        <taxon>Arachnida</taxon>
        <taxon>Araneae</taxon>
        <taxon>Araneomorphae</taxon>
        <taxon>Entelegynae</taxon>
        <taxon>Araneoidea</taxon>
        <taxon>Nephilidae</taxon>
        <taxon>Trichonephila</taxon>
    </lineage>
</organism>
<accession>A0A8X6S7V5</accession>
<sequence>MSRRSEEYSRKENGQCGRENSYKNGRENRKSTKLQRHQHQNQTRGVIRASGKINWRILRSVVHKTTGYSPSQMLFGRDLRLPTDLFSQPPDAPLELEEYVNKLQARMKEMHYLARDKISMTFEKIKTRYDTRATGYDFHEGDD</sequence>
<gene>
    <name evidence="2" type="primary">X975_16630</name>
    <name evidence="2" type="ORF">TNCV_1358631</name>
</gene>
<dbReference type="Proteomes" id="UP000887159">
    <property type="component" value="Unassembled WGS sequence"/>
</dbReference>
<protein>
    <submittedName>
        <fullName evidence="2">Retrovirus-related Pol polyprotein from transposon 412</fullName>
    </submittedName>
</protein>
<keyword evidence="3" id="KW-1185">Reference proteome</keyword>
<name>A0A8X6S7V5_TRICX</name>
<reference evidence="2" key="1">
    <citation type="submission" date="2020-08" db="EMBL/GenBank/DDBJ databases">
        <title>Multicomponent nature underlies the extraordinary mechanical properties of spider dragline silk.</title>
        <authorList>
            <person name="Kono N."/>
            <person name="Nakamura H."/>
            <person name="Mori M."/>
            <person name="Yoshida Y."/>
            <person name="Ohtoshi R."/>
            <person name="Malay A.D."/>
            <person name="Moran D.A.P."/>
            <person name="Tomita M."/>
            <person name="Numata K."/>
            <person name="Arakawa K."/>
        </authorList>
    </citation>
    <scope>NUCLEOTIDE SEQUENCE</scope>
</reference>
<proteinExistence type="predicted"/>
<feature type="compositionally biased region" description="Basic and acidic residues" evidence="1">
    <location>
        <begin position="20"/>
        <end position="30"/>
    </location>
</feature>
<evidence type="ECO:0000313" key="2">
    <source>
        <dbReference type="EMBL" id="GFY08459.1"/>
    </source>
</evidence>
<evidence type="ECO:0000313" key="3">
    <source>
        <dbReference type="Proteomes" id="UP000887159"/>
    </source>
</evidence>
<dbReference type="AlphaFoldDB" id="A0A8X6S7V5"/>
<feature type="region of interest" description="Disordered" evidence="1">
    <location>
        <begin position="1"/>
        <end position="45"/>
    </location>
</feature>
<comment type="caution">
    <text evidence="2">The sequence shown here is derived from an EMBL/GenBank/DDBJ whole genome shotgun (WGS) entry which is preliminary data.</text>
</comment>